<gene>
    <name evidence="1" type="ORF">HUJ06_007339</name>
</gene>
<comment type="caution">
    <text evidence="1">The sequence shown here is derived from an EMBL/GenBank/DDBJ whole genome shotgun (WGS) entry which is preliminary data.</text>
</comment>
<dbReference type="AlphaFoldDB" id="A0A822Z597"/>
<keyword evidence="2" id="KW-1185">Reference proteome</keyword>
<protein>
    <submittedName>
        <fullName evidence="1">Uncharacterized protein</fullName>
    </submittedName>
</protein>
<organism evidence="1 2">
    <name type="scientific">Nelumbo nucifera</name>
    <name type="common">Sacred lotus</name>
    <dbReference type="NCBI Taxonomy" id="4432"/>
    <lineage>
        <taxon>Eukaryota</taxon>
        <taxon>Viridiplantae</taxon>
        <taxon>Streptophyta</taxon>
        <taxon>Embryophyta</taxon>
        <taxon>Tracheophyta</taxon>
        <taxon>Spermatophyta</taxon>
        <taxon>Magnoliopsida</taxon>
        <taxon>Proteales</taxon>
        <taxon>Nelumbonaceae</taxon>
        <taxon>Nelumbo</taxon>
    </lineage>
</organism>
<reference evidence="1 2" key="1">
    <citation type="journal article" date="2020" name="Mol. Biol. Evol.">
        <title>Distinct Expression and Methylation Patterns for Genes with Different Fates following a Single Whole-Genome Duplication in Flowering Plants.</title>
        <authorList>
            <person name="Shi T."/>
            <person name="Rahmani R.S."/>
            <person name="Gugger P.F."/>
            <person name="Wang M."/>
            <person name="Li H."/>
            <person name="Zhang Y."/>
            <person name="Li Z."/>
            <person name="Wang Q."/>
            <person name="Van de Peer Y."/>
            <person name="Marchal K."/>
            <person name="Chen J."/>
        </authorList>
    </citation>
    <scope>NUCLEOTIDE SEQUENCE [LARGE SCALE GENOMIC DNA]</scope>
    <source>
        <tissue evidence="1">Leaf</tissue>
    </source>
</reference>
<evidence type="ECO:0000313" key="1">
    <source>
        <dbReference type="EMBL" id="DAD36698.1"/>
    </source>
</evidence>
<dbReference type="EMBL" id="DUZY01000004">
    <property type="protein sequence ID" value="DAD36698.1"/>
    <property type="molecule type" value="Genomic_DNA"/>
</dbReference>
<dbReference type="Proteomes" id="UP000607653">
    <property type="component" value="Unassembled WGS sequence"/>
</dbReference>
<proteinExistence type="predicted"/>
<accession>A0A822Z597</accession>
<sequence length="51" mass="6028">MWMQQHRRVLDALRSGFNFGNLGMHEIGKHARGFITDIWHSDCWCSIDYCS</sequence>
<name>A0A822Z597_NELNU</name>
<evidence type="ECO:0000313" key="2">
    <source>
        <dbReference type="Proteomes" id="UP000607653"/>
    </source>
</evidence>